<dbReference type="SUPFAM" id="SSF51445">
    <property type="entry name" value="(Trans)glycosidases"/>
    <property type="match status" value="1"/>
</dbReference>
<evidence type="ECO:0000313" key="5">
    <source>
        <dbReference type="EMBL" id="KUG57954.1"/>
    </source>
</evidence>
<dbReference type="RefSeq" id="WP_058889187.1">
    <property type="nucleotide sequence ID" value="NZ_LQBM01000004.1"/>
</dbReference>
<dbReference type="GO" id="GO:0009313">
    <property type="term" value="P:oligosaccharide catabolic process"/>
    <property type="evidence" value="ECO:0007669"/>
    <property type="project" value="TreeGrafter"/>
</dbReference>
<dbReference type="Gene3D" id="3.90.400.10">
    <property type="entry name" value="Oligo-1,6-glucosidase, Domain 2"/>
    <property type="match status" value="1"/>
</dbReference>
<evidence type="ECO:0000256" key="3">
    <source>
        <dbReference type="SAM" id="MobiDB-lite"/>
    </source>
</evidence>
<dbReference type="Gene3D" id="3.20.20.80">
    <property type="entry name" value="Glycosidases"/>
    <property type="match status" value="1"/>
</dbReference>
<keyword evidence="6" id="KW-1185">Reference proteome</keyword>
<dbReference type="SMART" id="SM00642">
    <property type="entry name" value="Aamy"/>
    <property type="match status" value="1"/>
</dbReference>
<gene>
    <name evidence="5" type="ORF">AVL63_05465</name>
</gene>
<dbReference type="AlphaFoldDB" id="A0A0W8IDD9"/>
<organism evidence="5 6">
    <name type="scientific">Nesterenkonia jeotgali</name>
    <dbReference type="NCBI Taxonomy" id="317018"/>
    <lineage>
        <taxon>Bacteria</taxon>
        <taxon>Bacillati</taxon>
        <taxon>Actinomycetota</taxon>
        <taxon>Actinomycetes</taxon>
        <taxon>Micrococcales</taxon>
        <taxon>Micrococcaceae</taxon>
        <taxon>Nesterenkonia</taxon>
    </lineage>
</organism>
<feature type="compositionally biased region" description="Basic and acidic residues" evidence="3">
    <location>
        <begin position="1"/>
        <end position="12"/>
    </location>
</feature>
<reference evidence="6" key="1">
    <citation type="submission" date="2015-12" db="EMBL/GenBank/DDBJ databases">
        <authorList>
            <person name="Nair G.R."/>
            <person name="Kaur G."/>
            <person name="Mayilraj S."/>
        </authorList>
    </citation>
    <scope>NUCLEOTIDE SEQUENCE [LARGE SCALE GENOMIC DNA]</scope>
    <source>
        <strain evidence="6">CD08_7</strain>
    </source>
</reference>
<evidence type="ECO:0000256" key="1">
    <source>
        <dbReference type="ARBA" id="ARBA00008061"/>
    </source>
</evidence>
<evidence type="ECO:0000256" key="2">
    <source>
        <dbReference type="ARBA" id="ARBA00023180"/>
    </source>
</evidence>
<dbReference type="Pfam" id="PF00128">
    <property type="entry name" value="Alpha-amylase"/>
    <property type="match status" value="1"/>
</dbReference>
<comment type="similarity">
    <text evidence="1">Belongs to the glycosyl hydrolase 13 family.</text>
</comment>
<dbReference type="GO" id="GO:0004556">
    <property type="term" value="F:alpha-amylase activity"/>
    <property type="evidence" value="ECO:0007669"/>
    <property type="project" value="TreeGrafter"/>
</dbReference>
<dbReference type="InterPro" id="IPR017853">
    <property type="entry name" value="GH"/>
</dbReference>
<name>A0A0W8IDD9_9MICC</name>
<dbReference type="CDD" id="cd11332">
    <property type="entry name" value="AmyAc_OligoGlu_TS"/>
    <property type="match status" value="1"/>
</dbReference>
<protein>
    <submittedName>
        <fullName evidence="5">Alpha-amylase</fullName>
    </submittedName>
</protein>
<feature type="region of interest" description="Disordered" evidence="3">
    <location>
        <begin position="1"/>
        <end position="26"/>
    </location>
</feature>
<dbReference type="InterPro" id="IPR045857">
    <property type="entry name" value="O16G_dom_2"/>
</dbReference>
<proteinExistence type="inferred from homology"/>
<dbReference type="STRING" id="317018.AVL63_05465"/>
<dbReference type="PANTHER" id="PTHR10357:SF179">
    <property type="entry name" value="NEUTRAL AND BASIC AMINO ACID TRANSPORT PROTEIN RBAT"/>
    <property type="match status" value="1"/>
</dbReference>
<keyword evidence="2" id="KW-0325">Glycoprotein</keyword>
<evidence type="ECO:0000259" key="4">
    <source>
        <dbReference type="SMART" id="SM00642"/>
    </source>
</evidence>
<dbReference type="OrthoDB" id="9043248at2"/>
<dbReference type="EMBL" id="LQBM01000004">
    <property type="protein sequence ID" value="KUG57954.1"/>
    <property type="molecule type" value="Genomic_DNA"/>
</dbReference>
<dbReference type="InterPro" id="IPR006047">
    <property type="entry name" value="GH13_cat_dom"/>
</dbReference>
<dbReference type="Proteomes" id="UP000054023">
    <property type="component" value="Unassembled WGS sequence"/>
</dbReference>
<dbReference type="PANTHER" id="PTHR10357">
    <property type="entry name" value="ALPHA-AMYLASE FAMILY MEMBER"/>
    <property type="match status" value="1"/>
</dbReference>
<comment type="caution">
    <text evidence="5">The sequence shown here is derived from an EMBL/GenBank/DDBJ whole genome shotgun (WGS) entry which is preliminary data.</text>
</comment>
<evidence type="ECO:0000313" key="6">
    <source>
        <dbReference type="Proteomes" id="UP000054023"/>
    </source>
</evidence>
<sequence>MTVHQDLRRPDASTDAVPDLDETTRRPGTTAEWWRSAVIYQIYPRSFSDSSGDGIGDLPGITARLGALDALGVDAIWLSPFMTSPQKDAGYDVTDYCDVDPIFGTLSDFDALLARAHSLGIRVIVDLVPNHSSDQHEWFQQALTAAPGSPERARYIFREGKGPEGQEPPNNWQSIFGGPAWTRITEADGTPGQWYLHLFDSSQPDFDWSQEEVKQEFRRILRFWLDRGVDGFRVDVAHGLVKDQDFPDYTPDADAASMGGEATPAPYFEQSAVHEVYRDWRLVLEEYAGDRALCGEAWVSSVEKAALWVRPDEMHQTFNFQYLEASWDAQQLRGVINDSLRAFTAVGAPSTWVLSNHDVVRHATRLALTGENPQGTGIGPDYPGLPDRETGLARARAATALMLALPGSAYIYQGEELGLDEVHDLPDEARQDPTWFRTAGERYGRDGCRVPLPWAADADDFGFTAGGTPWLPQPERWRGLARDVQQADPDSTLSLYRRMLSLRSEHDLGLGELNWLGGRSEQVLMFSNQDVVVLANTGTSSVPLPTGHEVLLASSALEGDEVPGDCTVWLRRHAG</sequence>
<accession>A0A0W8IDD9</accession>
<dbReference type="FunFam" id="3.90.400.10:FF:000001">
    <property type="entry name" value="Maltase A3, isoform A"/>
    <property type="match status" value="1"/>
</dbReference>
<feature type="domain" description="Glycosyl hydrolase family 13 catalytic" evidence="4">
    <location>
        <begin position="41"/>
        <end position="449"/>
    </location>
</feature>